<feature type="domain" description="TonB-dependent receptor-like beta-barrel" evidence="15">
    <location>
        <begin position="247"/>
        <end position="645"/>
    </location>
</feature>
<keyword evidence="8 12" id="KW-0798">TonB box</keyword>
<evidence type="ECO:0000256" key="9">
    <source>
        <dbReference type="ARBA" id="ARBA00023136"/>
    </source>
</evidence>
<feature type="short sequence motif" description="TonB box" evidence="12">
    <location>
        <begin position="40"/>
        <end position="46"/>
    </location>
</feature>
<dbReference type="InterPro" id="IPR012910">
    <property type="entry name" value="Plug_dom"/>
</dbReference>
<evidence type="ECO:0000256" key="7">
    <source>
        <dbReference type="ARBA" id="ARBA00023065"/>
    </source>
</evidence>
<keyword evidence="2 11" id="KW-0813">Transport</keyword>
<comment type="subcellular location">
    <subcellularLocation>
        <location evidence="1 11">Cell outer membrane</location>
        <topology evidence="1 11">Multi-pass membrane protein</topology>
    </subcellularLocation>
</comment>
<keyword evidence="9 11" id="KW-0472">Membrane</keyword>
<dbReference type="InterPro" id="IPR010916">
    <property type="entry name" value="TonB_box_CS"/>
</dbReference>
<dbReference type="Gene3D" id="2.40.170.20">
    <property type="entry name" value="TonB-dependent receptor, beta-barrel domain"/>
    <property type="match status" value="1"/>
</dbReference>
<keyword evidence="3 11" id="KW-1134">Transmembrane beta strand</keyword>
<evidence type="ECO:0000259" key="16">
    <source>
        <dbReference type="Pfam" id="PF07715"/>
    </source>
</evidence>
<evidence type="ECO:0000256" key="14">
    <source>
        <dbReference type="SAM" id="SignalP"/>
    </source>
</evidence>
<evidence type="ECO:0000256" key="10">
    <source>
        <dbReference type="ARBA" id="ARBA00023237"/>
    </source>
</evidence>
<evidence type="ECO:0000259" key="15">
    <source>
        <dbReference type="Pfam" id="PF00593"/>
    </source>
</evidence>
<name>A0ABN0XBW6_9ALTE</name>
<sequence length="682" mass="74879">MFRPGNKQCLSLAAAIAACFASPMASAAETPDKADKKLETIVVIGEKTNRTLKDTTSSVSVLSEEALNSTQFKSITEAISDIPNIVAPSGAVPDIRGVSGNGAAGGFNSISGGAKGRVSTLIDGVAEPFVADLTGDSGIWDVEQIEIYRGPQSTSNGRNSIGGSIYIKTKDPSEVWEGAVRVGYRNQDSYVDTSAVISGPLIEDTLAFRVSAQMLDANTITDDTGYVGNPPDYDLNEIKTRRFRGKLQWTVQDDLTFLLSHSTNNEKGDTGRVYYKADDLSKFSRLYFRNIETDVATTSLRADYKINQNMSLDVLLAYMDYEWGFDSYEPTPEAQQQLSFDEHNLTLDAKLNFGLQSDNLSGFIGLAYFERDHDVVSTGAYLYQGDDKSDSLALYGEVDFALSERLDLILGARLERESQVRNFVYGPIDSDLDNDTNIFLPKLVLQYQAAQHTTIALSARKGYNAAGGALNFTAQEYYYFGEEKVNTFEFSTRSSFADGHVFLRSNLFYNDYEGYQALSSNRFIVNMKDVATYGAELELSANLTPELEISAGLGLLRTDIKDAGEDYPDVDGNELNSAPKLTANIGAKYWLTNALNVGVSASHVDKYYGDFANTQERIAGDYNLVRLYASYQNSNWLISAFVNNVLDEEAFLSQEPASGRYPTGYVSVVDPRNVGVSATYSF</sequence>
<evidence type="ECO:0000256" key="1">
    <source>
        <dbReference type="ARBA" id="ARBA00004571"/>
    </source>
</evidence>
<dbReference type="InterPro" id="IPR036942">
    <property type="entry name" value="Beta-barrel_TonB_sf"/>
</dbReference>
<evidence type="ECO:0000256" key="4">
    <source>
        <dbReference type="ARBA" id="ARBA00022496"/>
    </source>
</evidence>
<keyword evidence="5 11" id="KW-0812">Transmembrane</keyword>
<keyword evidence="4" id="KW-0410">Iron transport</keyword>
<dbReference type="SUPFAM" id="SSF56935">
    <property type="entry name" value="Porins"/>
    <property type="match status" value="1"/>
</dbReference>
<dbReference type="EMBL" id="BAAAEI010000014">
    <property type="protein sequence ID" value="GAA0360398.1"/>
    <property type="molecule type" value="Genomic_DNA"/>
</dbReference>
<dbReference type="PROSITE" id="PS52016">
    <property type="entry name" value="TONB_DEPENDENT_REC_3"/>
    <property type="match status" value="1"/>
</dbReference>
<feature type="signal peptide" evidence="14">
    <location>
        <begin position="1"/>
        <end position="27"/>
    </location>
</feature>
<evidence type="ECO:0000256" key="8">
    <source>
        <dbReference type="ARBA" id="ARBA00023077"/>
    </source>
</evidence>
<organism evidence="17 18">
    <name type="scientific">Bowmanella denitrificans</name>
    <dbReference type="NCBI Taxonomy" id="366582"/>
    <lineage>
        <taxon>Bacteria</taxon>
        <taxon>Pseudomonadati</taxon>
        <taxon>Pseudomonadota</taxon>
        <taxon>Gammaproteobacteria</taxon>
        <taxon>Alteromonadales</taxon>
        <taxon>Alteromonadaceae</taxon>
        <taxon>Bowmanella</taxon>
    </lineage>
</organism>
<keyword evidence="14" id="KW-0732">Signal</keyword>
<keyword evidence="10 11" id="KW-0998">Cell outer membrane</keyword>
<evidence type="ECO:0000313" key="17">
    <source>
        <dbReference type="EMBL" id="GAA0360398.1"/>
    </source>
</evidence>
<protein>
    <submittedName>
        <fullName evidence="17">TonB-dependent receptor</fullName>
    </submittedName>
</protein>
<dbReference type="PANTHER" id="PTHR32552">
    <property type="entry name" value="FERRICHROME IRON RECEPTOR-RELATED"/>
    <property type="match status" value="1"/>
</dbReference>
<evidence type="ECO:0000256" key="6">
    <source>
        <dbReference type="ARBA" id="ARBA00023004"/>
    </source>
</evidence>
<dbReference type="InterPro" id="IPR000531">
    <property type="entry name" value="Beta-barrel_TonB"/>
</dbReference>
<feature type="chain" id="PRO_5047355196" evidence="14">
    <location>
        <begin position="28"/>
        <end position="682"/>
    </location>
</feature>
<dbReference type="PROSITE" id="PS51257">
    <property type="entry name" value="PROKAR_LIPOPROTEIN"/>
    <property type="match status" value="1"/>
</dbReference>
<feature type="domain" description="TonB-dependent receptor plug" evidence="16">
    <location>
        <begin position="52"/>
        <end position="163"/>
    </location>
</feature>
<evidence type="ECO:0000256" key="13">
    <source>
        <dbReference type="RuleBase" id="RU003357"/>
    </source>
</evidence>
<evidence type="ECO:0000256" key="3">
    <source>
        <dbReference type="ARBA" id="ARBA00022452"/>
    </source>
</evidence>
<evidence type="ECO:0000256" key="5">
    <source>
        <dbReference type="ARBA" id="ARBA00022692"/>
    </source>
</evidence>
<proteinExistence type="inferred from homology"/>
<evidence type="ECO:0000256" key="12">
    <source>
        <dbReference type="PROSITE-ProRule" id="PRU10143"/>
    </source>
</evidence>
<comment type="caution">
    <text evidence="17">The sequence shown here is derived from an EMBL/GenBank/DDBJ whole genome shotgun (WGS) entry which is preliminary data.</text>
</comment>
<keyword evidence="6" id="KW-0408">Iron</keyword>
<keyword evidence="17" id="KW-0675">Receptor</keyword>
<gene>
    <name evidence="17" type="ORF">GCM10009092_25770</name>
</gene>
<dbReference type="PROSITE" id="PS00430">
    <property type="entry name" value="TONB_DEPENDENT_REC_1"/>
    <property type="match status" value="1"/>
</dbReference>
<evidence type="ECO:0000313" key="18">
    <source>
        <dbReference type="Proteomes" id="UP001501757"/>
    </source>
</evidence>
<dbReference type="PANTHER" id="PTHR32552:SF81">
    <property type="entry name" value="TONB-DEPENDENT OUTER MEMBRANE RECEPTOR"/>
    <property type="match status" value="1"/>
</dbReference>
<comment type="similarity">
    <text evidence="11 13">Belongs to the TonB-dependent receptor family.</text>
</comment>
<evidence type="ECO:0000256" key="2">
    <source>
        <dbReference type="ARBA" id="ARBA00022448"/>
    </source>
</evidence>
<dbReference type="RefSeq" id="WP_343845386.1">
    <property type="nucleotide sequence ID" value="NZ_BAAAEI010000014.1"/>
</dbReference>
<evidence type="ECO:0000256" key="11">
    <source>
        <dbReference type="PROSITE-ProRule" id="PRU01360"/>
    </source>
</evidence>
<keyword evidence="18" id="KW-1185">Reference proteome</keyword>
<dbReference type="Pfam" id="PF00593">
    <property type="entry name" value="TonB_dep_Rec_b-barrel"/>
    <property type="match status" value="1"/>
</dbReference>
<dbReference type="InterPro" id="IPR039426">
    <property type="entry name" value="TonB-dep_rcpt-like"/>
</dbReference>
<keyword evidence="7" id="KW-0406">Ion transport</keyword>
<dbReference type="Proteomes" id="UP001501757">
    <property type="component" value="Unassembled WGS sequence"/>
</dbReference>
<reference evidence="17 18" key="1">
    <citation type="journal article" date="2019" name="Int. J. Syst. Evol. Microbiol.">
        <title>The Global Catalogue of Microorganisms (GCM) 10K type strain sequencing project: providing services to taxonomists for standard genome sequencing and annotation.</title>
        <authorList>
            <consortium name="The Broad Institute Genomics Platform"/>
            <consortium name="The Broad Institute Genome Sequencing Center for Infectious Disease"/>
            <person name="Wu L."/>
            <person name="Ma J."/>
        </authorList>
    </citation>
    <scope>NUCLEOTIDE SEQUENCE [LARGE SCALE GENOMIC DNA]</scope>
    <source>
        <strain evidence="17 18">JCM 13378</strain>
    </source>
</reference>
<dbReference type="Pfam" id="PF07715">
    <property type="entry name" value="Plug"/>
    <property type="match status" value="1"/>
</dbReference>
<accession>A0ABN0XBW6</accession>